<name>A0AAU9T9M7_THLAR</name>
<keyword evidence="6" id="KW-0804">Transcription</keyword>
<evidence type="ECO:0000256" key="4">
    <source>
        <dbReference type="ARBA" id="ARBA00022833"/>
    </source>
</evidence>
<evidence type="ECO:0000256" key="5">
    <source>
        <dbReference type="ARBA" id="ARBA00023015"/>
    </source>
</evidence>
<keyword evidence="4" id="KW-0862">Zinc</keyword>
<organism evidence="8 9">
    <name type="scientific">Thlaspi arvense</name>
    <name type="common">Field penny-cress</name>
    <dbReference type="NCBI Taxonomy" id="13288"/>
    <lineage>
        <taxon>Eukaryota</taxon>
        <taxon>Viridiplantae</taxon>
        <taxon>Streptophyta</taxon>
        <taxon>Embryophyta</taxon>
        <taxon>Tracheophyta</taxon>
        <taxon>Spermatophyta</taxon>
        <taxon>Magnoliopsida</taxon>
        <taxon>eudicotyledons</taxon>
        <taxon>Gunneridae</taxon>
        <taxon>Pentapetalae</taxon>
        <taxon>rosids</taxon>
        <taxon>malvids</taxon>
        <taxon>Brassicales</taxon>
        <taxon>Brassicaceae</taxon>
        <taxon>Thlaspideae</taxon>
        <taxon>Thlaspi</taxon>
    </lineage>
</organism>
<comment type="caution">
    <text evidence="8">The sequence shown here is derived from an EMBL/GenBank/DDBJ whole genome shotgun (WGS) entry which is preliminary data.</text>
</comment>
<dbReference type="EMBL" id="CAJVSB020000947">
    <property type="protein sequence ID" value="CAH2080654.1"/>
    <property type="molecule type" value="Genomic_DNA"/>
</dbReference>
<reference evidence="8 9" key="1">
    <citation type="submission" date="2022-03" db="EMBL/GenBank/DDBJ databases">
        <authorList>
            <person name="Nunn A."/>
            <person name="Chopra R."/>
            <person name="Nunn A."/>
            <person name="Contreras Garrido A."/>
        </authorList>
    </citation>
    <scope>NUCLEOTIDE SEQUENCE [LARGE SCALE GENOMIC DNA]</scope>
</reference>
<dbReference type="InterPro" id="IPR019135">
    <property type="entry name" value="Polycomb_protein_VEFS-Box"/>
</dbReference>
<evidence type="ECO:0000313" key="8">
    <source>
        <dbReference type="EMBL" id="CAH2080654.1"/>
    </source>
</evidence>
<dbReference type="GO" id="GO:0005634">
    <property type="term" value="C:nucleus"/>
    <property type="evidence" value="ECO:0007669"/>
    <property type="project" value="UniProtKB-ARBA"/>
</dbReference>
<sequence length="92" mass="10917">MDITQDQKQIMILWNDFVRRQGVIVDAHVPWACEAFSRFHGQNLVRRPGELWYWRLFLIKLWNDNLIDARTMNNCNLILERYQGNVPASAKG</sequence>
<keyword evidence="5" id="KW-0805">Transcription regulation</keyword>
<proteinExistence type="inferred from homology"/>
<evidence type="ECO:0000256" key="1">
    <source>
        <dbReference type="ARBA" id="ARBA00007416"/>
    </source>
</evidence>
<dbReference type="GO" id="GO:0031490">
    <property type="term" value="F:chromatin DNA binding"/>
    <property type="evidence" value="ECO:0007669"/>
    <property type="project" value="TreeGrafter"/>
</dbReference>
<evidence type="ECO:0000259" key="7">
    <source>
        <dbReference type="Pfam" id="PF09733"/>
    </source>
</evidence>
<dbReference type="Pfam" id="PF09733">
    <property type="entry name" value="VEFS-Box"/>
    <property type="match status" value="1"/>
</dbReference>
<evidence type="ECO:0000313" key="9">
    <source>
        <dbReference type="Proteomes" id="UP000836841"/>
    </source>
</evidence>
<dbReference type="PANTHER" id="PTHR22597:SF0">
    <property type="entry name" value="POLYCOMB PROTEIN SUZ12"/>
    <property type="match status" value="1"/>
</dbReference>
<dbReference type="AlphaFoldDB" id="A0AAU9T9M7"/>
<dbReference type="Proteomes" id="UP000836841">
    <property type="component" value="Unassembled WGS sequence"/>
</dbReference>
<keyword evidence="3" id="KW-0863">Zinc-finger</keyword>
<dbReference type="GO" id="GO:0008270">
    <property type="term" value="F:zinc ion binding"/>
    <property type="evidence" value="ECO:0007669"/>
    <property type="project" value="UniProtKB-KW"/>
</dbReference>
<gene>
    <name evidence="8" type="ORF">TAV2_LOCUS26357</name>
</gene>
<dbReference type="PANTHER" id="PTHR22597">
    <property type="entry name" value="POLYCOMB GROUP PROTEIN"/>
    <property type="match status" value="1"/>
</dbReference>
<comment type="similarity">
    <text evidence="1">Belongs to the VEFS (VRN2-EMF2-FIS2-SU(Z)12) family.</text>
</comment>
<evidence type="ECO:0000256" key="2">
    <source>
        <dbReference type="ARBA" id="ARBA00022723"/>
    </source>
</evidence>
<keyword evidence="2" id="KW-0479">Metal-binding</keyword>
<protein>
    <recommendedName>
        <fullName evidence="7">Polycomb protein VEFS-Box domain-containing protein</fullName>
    </recommendedName>
</protein>
<evidence type="ECO:0000256" key="3">
    <source>
        <dbReference type="ARBA" id="ARBA00022771"/>
    </source>
</evidence>
<evidence type="ECO:0000256" key="6">
    <source>
        <dbReference type="ARBA" id="ARBA00023163"/>
    </source>
</evidence>
<dbReference type="CDD" id="cd21553">
    <property type="entry name" value="VEFS-box_EMF2-like"/>
    <property type="match status" value="1"/>
</dbReference>
<accession>A0AAU9T9M7</accession>
<keyword evidence="9" id="KW-1185">Reference proteome</keyword>
<feature type="domain" description="Polycomb protein VEFS-Box" evidence="7">
    <location>
        <begin position="1"/>
        <end position="72"/>
    </location>
</feature>